<dbReference type="InterPro" id="IPR001606">
    <property type="entry name" value="ARID_dom"/>
</dbReference>
<dbReference type="InterPro" id="IPR036431">
    <property type="entry name" value="ARID_dom_sf"/>
</dbReference>
<accession>A0A7S4JI61</accession>
<feature type="region of interest" description="Disordered" evidence="1">
    <location>
        <begin position="1"/>
        <end position="34"/>
    </location>
</feature>
<reference evidence="3" key="1">
    <citation type="submission" date="2021-01" db="EMBL/GenBank/DDBJ databases">
        <authorList>
            <person name="Corre E."/>
            <person name="Pelletier E."/>
            <person name="Niang G."/>
            <person name="Scheremetjew M."/>
            <person name="Finn R."/>
            <person name="Kale V."/>
            <person name="Holt S."/>
            <person name="Cochrane G."/>
            <person name="Meng A."/>
            <person name="Brown T."/>
            <person name="Cohen L."/>
        </authorList>
    </citation>
    <scope>NUCLEOTIDE SEQUENCE</scope>
    <source>
        <strain evidence="3">CCMP 2712</strain>
    </source>
</reference>
<feature type="domain" description="ARID" evidence="2">
    <location>
        <begin position="65"/>
        <end position="157"/>
    </location>
</feature>
<sequence>MAEGFVQPDADSTKAKEPKSKIADKEKKNSSLQSYAQVLPGAHPPAIWIPNVPPNPHRSIMYITPVARQKWEHDLQNFCESKGISLRKNPIILGKPVDLCILFHEVMALGGFQKVQEMRRWRDVALAVDIPVSHSMAESRLKDNYLKYLHHLEADINRWHLPPQDVVRHPVLSGWAYQLFGPPAAGHVGTTASQVIAMPAIYAGYAQSTYKQPEIQYPNFSSVLNQAPVQAPSQGSSQEEEKVKPYPTDDETRMRWFASWKELITSKSEEPFKFPSAGGRELDFYQLFHEVKCLGGFEAVERGRMWRQVAIAMKIPKSKSFGMIATRLRDNYLRHLHPHEDVLPFEGRLVSKDEYLGQETSDTLSPYPSAASIFMEGLKTGGIDDYPPEPEPEQASEVDNSVVSEFEALYGTEEPAAMLRPSRPRTYDSFLRSEHPSSTQENYANILASSFANSLLDSNPAGRGRLVGSNHMS</sequence>
<dbReference type="PANTHER" id="PTHR46691">
    <property type="entry name" value="HIGH MOBILITY GROUP B PROTEIN 9"/>
    <property type="match status" value="1"/>
</dbReference>
<dbReference type="Gene3D" id="1.10.150.60">
    <property type="entry name" value="ARID DNA-binding domain"/>
    <property type="match status" value="2"/>
</dbReference>
<gene>
    <name evidence="3" type="ORF">GTHE00462_LOCUS5843</name>
</gene>
<protein>
    <recommendedName>
        <fullName evidence="2">ARID domain-containing protein</fullName>
    </recommendedName>
</protein>
<dbReference type="PANTHER" id="PTHR46691:SF1">
    <property type="entry name" value="AT-RICH INTERACTIVE DOMAIN-CONTAINING PROTEIN 2"/>
    <property type="match status" value="1"/>
</dbReference>
<dbReference type="CDD" id="cd16100">
    <property type="entry name" value="ARID"/>
    <property type="match status" value="2"/>
</dbReference>
<dbReference type="SUPFAM" id="SSF46774">
    <property type="entry name" value="ARID-like"/>
    <property type="match status" value="2"/>
</dbReference>
<evidence type="ECO:0000256" key="1">
    <source>
        <dbReference type="SAM" id="MobiDB-lite"/>
    </source>
</evidence>
<feature type="domain" description="ARID" evidence="2">
    <location>
        <begin position="250"/>
        <end position="344"/>
    </location>
</feature>
<proteinExistence type="predicted"/>
<dbReference type="SMART" id="SM00501">
    <property type="entry name" value="BRIGHT"/>
    <property type="match status" value="2"/>
</dbReference>
<evidence type="ECO:0000259" key="2">
    <source>
        <dbReference type="PROSITE" id="PS51011"/>
    </source>
</evidence>
<name>A0A7S4JI61_GUITH</name>
<dbReference type="Pfam" id="PF01388">
    <property type="entry name" value="ARID"/>
    <property type="match status" value="2"/>
</dbReference>
<dbReference type="EMBL" id="HBKN01007331">
    <property type="protein sequence ID" value="CAE2264229.1"/>
    <property type="molecule type" value="Transcribed_RNA"/>
</dbReference>
<feature type="compositionally biased region" description="Basic and acidic residues" evidence="1">
    <location>
        <begin position="11"/>
        <end position="29"/>
    </location>
</feature>
<dbReference type="AlphaFoldDB" id="A0A7S4JI61"/>
<evidence type="ECO:0000313" key="3">
    <source>
        <dbReference type="EMBL" id="CAE2264229.1"/>
    </source>
</evidence>
<dbReference type="PROSITE" id="PS51011">
    <property type="entry name" value="ARID"/>
    <property type="match status" value="2"/>
</dbReference>
<dbReference type="SMART" id="SM01014">
    <property type="entry name" value="ARID"/>
    <property type="match status" value="2"/>
</dbReference>
<dbReference type="GO" id="GO:0003677">
    <property type="term" value="F:DNA binding"/>
    <property type="evidence" value="ECO:0007669"/>
    <property type="project" value="InterPro"/>
</dbReference>
<organism evidence="3">
    <name type="scientific">Guillardia theta</name>
    <name type="common">Cryptophyte</name>
    <name type="synonym">Cryptomonas phi</name>
    <dbReference type="NCBI Taxonomy" id="55529"/>
    <lineage>
        <taxon>Eukaryota</taxon>
        <taxon>Cryptophyceae</taxon>
        <taxon>Pyrenomonadales</taxon>
        <taxon>Geminigeraceae</taxon>
        <taxon>Guillardia</taxon>
    </lineage>
</organism>